<gene>
    <name evidence="1" type="ORF">V5O48_015364</name>
</gene>
<evidence type="ECO:0000313" key="1">
    <source>
        <dbReference type="EMBL" id="KAL0566643.1"/>
    </source>
</evidence>
<protein>
    <submittedName>
        <fullName evidence="1">Uncharacterized protein</fullName>
    </submittedName>
</protein>
<organism evidence="1 2">
    <name type="scientific">Marasmius crinis-equi</name>
    <dbReference type="NCBI Taxonomy" id="585013"/>
    <lineage>
        <taxon>Eukaryota</taxon>
        <taxon>Fungi</taxon>
        <taxon>Dikarya</taxon>
        <taxon>Basidiomycota</taxon>
        <taxon>Agaricomycotina</taxon>
        <taxon>Agaricomycetes</taxon>
        <taxon>Agaricomycetidae</taxon>
        <taxon>Agaricales</taxon>
        <taxon>Marasmiineae</taxon>
        <taxon>Marasmiaceae</taxon>
        <taxon>Marasmius</taxon>
    </lineage>
</organism>
<name>A0ABR3EUR3_9AGAR</name>
<proteinExistence type="predicted"/>
<dbReference type="Proteomes" id="UP001465976">
    <property type="component" value="Unassembled WGS sequence"/>
</dbReference>
<accession>A0ABR3EUR3</accession>
<reference evidence="1 2" key="1">
    <citation type="submission" date="2024-02" db="EMBL/GenBank/DDBJ databases">
        <title>A draft genome for the cacao thread blight pathogen Marasmius crinis-equi.</title>
        <authorList>
            <person name="Cohen S.P."/>
            <person name="Baruah I.K."/>
            <person name="Amoako-Attah I."/>
            <person name="Bukari Y."/>
            <person name="Meinhardt L.W."/>
            <person name="Bailey B.A."/>
        </authorList>
    </citation>
    <scope>NUCLEOTIDE SEQUENCE [LARGE SCALE GENOMIC DNA]</scope>
    <source>
        <strain evidence="1 2">GH-76</strain>
    </source>
</reference>
<comment type="caution">
    <text evidence="1">The sequence shown here is derived from an EMBL/GenBank/DDBJ whole genome shotgun (WGS) entry which is preliminary data.</text>
</comment>
<dbReference type="EMBL" id="JBAHYK010001828">
    <property type="protein sequence ID" value="KAL0566643.1"/>
    <property type="molecule type" value="Genomic_DNA"/>
</dbReference>
<keyword evidence="2" id="KW-1185">Reference proteome</keyword>
<sequence>MKLAAESEKPHKALFLHVNDTKANAECASNQWNTFLAYYNTKSDEKNPGIGLHRTGQPTFVTYKSVAASQVPEEDQDNLAAVQEAMSDVIQWQEEHLANYIESQKADPAKTKQMLQNMLTPFLKHA</sequence>
<evidence type="ECO:0000313" key="2">
    <source>
        <dbReference type="Proteomes" id="UP001465976"/>
    </source>
</evidence>